<proteinExistence type="predicted"/>
<dbReference type="OrthoDB" id="6420301at2759"/>
<keyword evidence="1" id="KW-0732">Signal</keyword>
<dbReference type="Proteomes" id="UP000886998">
    <property type="component" value="Unassembled WGS sequence"/>
</dbReference>
<organism evidence="2 3">
    <name type="scientific">Trichonephila inaurata madagascariensis</name>
    <dbReference type="NCBI Taxonomy" id="2747483"/>
    <lineage>
        <taxon>Eukaryota</taxon>
        <taxon>Metazoa</taxon>
        <taxon>Ecdysozoa</taxon>
        <taxon>Arthropoda</taxon>
        <taxon>Chelicerata</taxon>
        <taxon>Arachnida</taxon>
        <taxon>Araneae</taxon>
        <taxon>Araneomorphae</taxon>
        <taxon>Entelegynae</taxon>
        <taxon>Araneoidea</taxon>
        <taxon>Nephilidae</taxon>
        <taxon>Trichonephila</taxon>
        <taxon>Trichonephila inaurata</taxon>
    </lineage>
</organism>
<dbReference type="AlphaFoldDB" id="A0A8X6XHI3"/>
<evidence type="ECO:0000313" key="3">
    <source>
        <dbReference type="Proteomes" id="UP000886998"/>
    </source>
</evidence>
<protein>
    <submittedName>
        <fullName evidence="2">Uncharacterized protein</fullName>
    </submittedName>
</protein>
<evidence type="ECO:0000313" key="2">
    <source>
        <dbReference type="EMBL" id="GFY53368.1"/>
    </source>
</evidence>
<evidence type="ECO:0000256" key="1">
    <source>
        <dbReference type="SAM" id="SignalP"/>
    </source>
</evidence>
<feature type="signal peptide" evidence="1">
    <location>
        <begin position="1"/>
        <end position="17"/>
    </location>
</feature>
<gene>
    <name evidence="2" type="primary">NCL1_07648</name>
    <name evidence="2" type="ORF">TNIN_112571</name>
</gene>
<keyword evidence="3" id="KW-1185">Reference proteome</keyword>
<feature type="chain" id="PRO_5036474436" evidence="1">
    <location>
        <begin position="18"/>
        <end position="243"/>
    </location>
</feature>
<reference evidence="2" key="1">
    <citation type="submission" date="2020-08" db="EMBL/GenBank/DDBJ databases">
        <title>Multicomponent nature underlies the extraordinary mechanical properties of spider dragline silk.</title>
        <authorList>
            <person name="Kono N."/>
            <person name="Nakamura H."/>
            <person name="Mori M."/>
            <person name="Yoshida Y."/>
            <person name="Ohtoshi R."/>
            <person name="Malay A.D."/>
            <person name="Moran D.A.P."/>
            <person name="Tomita M."/>
            <person name="Numata K."/>
            <person name="Arakawa K."/>
        </authorList>
    </citation>
    <scope>NUCLEOTIDE SEQUENCE</scope>
</reference>
<sequence>MSIFVFFLLVGLGVSSANFLNYCNEEKCSELSPFEELEELNFLPDKEDLKKICPNLLKFLDCEFENIEECNGVGIEELALSPNESVAALSSLLLTIGSISADICNENTILHQEYIANLDCFREFFTKSLGDECEEASQKLTLGFSDFMQLSEEDDESTKFMSCMETPLEIACVSNLIQRQCGQSARNTFVKVMRRIKPILDIECELEDLGSLKEAFFGYVKLTDDELEVYRSVLDVLLKRRRR</sequence>
<dbReference type="EMBL" id="BMAV01009229">
    <property type="protein sequence ID" value="GFY53368.1"/>
    <property type="molecule type" value="Genomic_DNA"/>
</dbReference>
<name>A0A8X6XHI3_9ARAC</name>
<comment type="caution">
    <text evidence="2">The sequence shown here is derived from an EMBL/GenBank/DDBJ whole genome shotgun (WGS) entry which is preliminary data.</text>
</comment>
<accession>A0A8X6XHI3</accession>